<dbReference type="Proteomes" id="UP000182444">
    <property type="component" value="Chromosome 1D"/>
</dbReference>
<dbReference type="eggNOG" id="ENOG502QVC1">
    <property type="taxonomic scope" value="Eukaryota"/>
</dbReference>
<evidence type="ECO:0000256" key="5">
    <source>
        <dbReference type="ARBA" id="ARBA00023242"/>
    </source>
</evidence>
<dbReference type="GO" id="GO:0005634">
    <property type="term" value="C:nucleus"/>
    <property type="evidence" value="ECO:0007669"/>
    <property type="project" value="UniProtKB-SubCell"/>
</dbReference>
<name>A0A1D8NEP3_YARLL</name>
<evidence type="ECO:0000256" key="2">
    <source>
        <dbReference type="ARBA" id="ARBA00022723"/>
    </source>
</evidence>
<evidence type="ECO:0000259" key="7">
    <source>
        <dbReference type="PROSITE" id="PS50048"/>
    </source>
</evidence>
<reference evidence="9 11" key="2">
    <citation type="submission" date="2018-07" db="EMBL/GenBank/DDBJ databases">
        <title>Draft Genome Assemblies for Five Robust Yarrowia lipolytica Strains Exhibiting High Lipid Production and Pentose Sugar Utilization and Sugar Alcohol Secretion from Undetoxified Lignocellulosic Biomass Hydrolysates.</title>
        <authorList>
            <consortium name="DOE Joint Genome Institute"/>
            <person name="Walker C."/>
            <person name="Ryu S."/>
            <person name="Na H."/>
            <person name="Zane M."/>
            <person name="LaButti K."/>
            <person name="Lipzen A."/>
            <person name="Haridas S."/>
            <person name="Barry K."/>
            <person name="Grigoriev I.V."/>
            <person name="Quarterman J."/>
            <person name="Slininger P."/>
            <person name="Dien B."/>
            <person name="Trinh C.T."/>
        </authorList>
    </citation>
    <scope>NUCLEOTIDE SEQUENCE [LARGE SCALE GENOMIC DNA]</scope>
    <source>
        <strain evidence="9 11">YB392</strain>
    </source>
</reference>
<dbReference type="GO" id="GO:0008270">
    <property type="term" value="F:zinc ion binding"/>
    <property type="evidence" value="ECO:0007669"/>
    <property type="project" value="InterPro"/>
</dbReference>
<gene>
    <name evidence="9" type="ORF">B0I71DRAFT_119173</name>
    <name evidence="8" type="ORF">YALI1_D18089g</name>
</gene>
<dbReference type="InterPro" id="IPR007219">
    <property type="entry name" value="XnlR_reg_dom"/>
</dbReference>
<protein>
    <recommendedName>
        <fullName evidence="7">Zn(2)-C6 fungal-type domain-containing protein</fullName>
    </recommendedName>
</protein>
<evidence type="ECO:0000313" key="10">
    <source>
        <dbReference type="Proteomes" id="UP000182444"/>
    </source>
</evidence>
<feature type="region of interest" description="Disordered" evidence="6">
    <location>
        <begin position="1"/>
        <end position="43"/>
    </location>
</feature>
<sequence length="656" mass="74890">MISEPSSTENTQPDSSTLTLQFRTSGALLDPKSPRQPPFSTPLLSHPFPSSLFPFPLHMPKEPPQSCSQKHIACSSCRQRKLKCDGNSPCEHCTRLQRDCVYSTVVLKSGPRKGFLKQIESRLDVLESKSVDMASFDPSQLSHDQVLALVKRLQEISPIQQPVYSSRTPPPVTPEEHFSDLVFEQMFETKPQNIDPTFVFVSPGTYRQLLKPGNAQYHLKYALALLATVTPQFAHLETETYSRALSHLAQVESQPHTPPDIPYLQALVAIWLYEHHKSKYRESWTTAGKATRTAVAMRLHLLDSDPSTLTDLSEPRRVFWAVFSIDRYQIIATSWPKVFAIEQVTTKFPVSTDSFLKEYSEPAFDFTTCIEDHEMFGMHHFIDDVYCFTLIWVIVCGRIFDMPDKLIMLQISARASKVYGSSNPSSNSHFDIWWACYQSFKHCFAVAEAKLADLDHQSPNVMYCRLLVKAVDTCLVRRAIKTCLANNRPVQELQQNKYKLACQSYQLLRQVNALNYSPRITSFIVFNIVQVLLSHLRHQQTLDPQVIDAINWCLRFRKDENSMFSFDFDVTQICDDFNQEMVNKGLSPPLLLTNHSVPASPVSNLSLSPQQEFYTYDVKTDMPFPILDVANIVPPLPFAEQEVFPLNPGNQERFYL</sequence>
<comment type="subcellular location">
    <subcellularLocation>
        <location evidence="1">Nucleus</location>
    </subcellularLocation>
</comment>
<evidence type="ECO:0000313" key="8">
    <source>
        <dbReference type="EMBL" id="AOW04081.1"/>
    </source>
</evidence>
<dbReference type="KEGG" id="yli:2911330"/>
<dbReference type="AlphaFoldDB" id="A0A1D8NEP3"/>
<dbReference type="SUPFAM" id="SSF57701">
    <property type="entry name" value="Zn2/Cys6 DNA-binding domain"/>
    <property type="match status" value="1"/>
</dbReference>
<evidence type="ECO:0000256" key="1">
    <source>
        <dbReference type="ARBA" id="ARBA00004123"/>
    </source>
</evidence>
<dbReference type="EMBL" id="KZ858997">
    <property type="protein sequence ID" value="RDW25665.1"/>
    <property type="molecule type" value="Genomic_DNA"/>
</dbReference>
<dbReference type="InterPro" id="IPR050815">
    <property type="entry name" value="TF_fung"/>
</dbReference>
<dbReference type="SMART" id="SM00066">
    <property type="entry name" value="GAL4"/>
    <property type="match status" value="1"/>
</dbReference>
<dbReference type="VEuPathDB" id="FungiDB:YALI0_D14872g"/>
<dbReference type="Proteomes" id="UP000256601">
    <property type="component" value="Unassembled WGS sequence"/>
</dbReference>
<accession>A0A1D8NEP3</accession>
<dbReference type="Pfam" id="PF04082">
    <property type="entry name" value="Fungal_trans"/>
    <property type="match status" value="1"/>
</dbReference>
<evidence type="ECO:0000256" key="3">
    <source>
        <dbReference type="ARBA" id="ARBA00023015"/>
    </source>
</evidence>
<dbReference type="VEuPathDB" id="FungiDB:YALI1_D18089g"/>
<evidence type="ECO:0000256" key="6">
    <source>
        <dbReference type="SAM" id="MobiDB-lite"/>
    </source>
</evidence>
<dbReference type="GeneID" id="2911330"/>
<dbReference type="GO" id="GO:0006351">
    <property type="term" value="P:DNA-templated transcription"/>
    <property type="evidence" value="ECO:0007669"/>
    <property type="project" value="InterPro"/>
</dbReference>
<dbReference type="Gene3D" id="4.10.240.10">
    <property type="entry name" value="Zn(2)-C6 fungal-type DNA-binding domain"/>
    <property type="match status" value="1"/>
</dbReference>
<keyword evidence="2" id="KW-0479">Metal-binding</keyword>
<dbReference type="PROSITE" id="PS00463">
    <property type="entry name" value="ZN2_CY6_FUNGAL_1"/>
    <property type="match status" value="1"/>
</dbReference>
<feature type="domain" description="Zn(2)-C6 fungal-type" evidence="7">
    <location>
        <begin position="73"/>
        <end position="102"/>
    </location>
</feature>
<organism evidence="8 10">
    <name type="scientific">Yarrowia lipolytica</name>
    <name type="common">Candida lipolytica</name>
    <dbReference type="NCBI Taxonomy" id="4952"/>
    <lineage>
        <taxon>Eukaryota</taxon>
        <taxon>Fungi</taxon>
        <taxon>Dikarya</taxon>
        <taxon>Ascomycota</taxon>
        <taxon>Saccharomycotina</taxon>
        <taxon>Dipodascomycetes</taxon>
        <taxon>Dipodascales</taxon>
        <taxon>Dipodascales incertae sedis</taxon>
        <taxon>Yarrowia</taxon>
    </lineage>
</organism>
<dbReference type="PANTHER" id="PTHR47338">
    <property type="entry name" value="ZN(II)2CYS6 TRANSCRIPTION FACTOR (EUROFUNG)-RELATED"/>
    <property type="match status" value="1"/>
</dbReference>
<feature type="compositionally biased region" description="Polar residues" evidence="6">
    <location>
        <begin position="1"/>
        <end position="24"/>
    </location>
</feature>
<dbReference type="GO" id="GO:0003677">
    <property type="term" value="F:DNA binding"/>
    <property type="evidence" value="ECO:0007669"/>
    <property type="project" value="InterPro"/>
</dbReference>
<reference evidence="8 10" key="1">
    <citation type="journal article" date="2016" name="PLoS ONE">
        <title>Sequence Assembly of Yarrowia lipolytica Strain W29/CLIB89 Shows Transposable Element Diversity.</title>
        <authorList>
            <person name="Magnan C."/>
            <person name="Yu J."/>
            <person name="Chang I."/>
            <person name="Jahn E."/>
            <person name="Kanomata Y."/>
            <person name="Wu J."/>
            <person name="Zeller M."/>
            <person name="Oakes M."/>
            <person name="Baldi P."/>
            <person name="Sandmeyer S."/>
        </authorList>
    </citation>
    <scope>NUCLEOTIDE SEQUENCE [LARGE SCALE GENOMIC DNA]</scope>
    <source>
        <strain evidence="8">CLIB89</strain>
        <strain evidence="10">CLIB89(W29)</strain>
    </source>
</reference>
<keyword evidence="4" id="KW-0804">Transcription</keyword>
<dbReference type="PROSITE" id="PS50048">
    <property type="entry name" value="ZN2_CY6_FUNGAL_2"/>
    <property type="match status" value="1"/>
</dbReference>
<dbReference type="SMART" id="SM00906">
    <property type="entry name" value="Fungal_trans"/>
    <property type="match status" value="1"/>
</dbReference>
<dbReference type="CDD" id="cd12148">
    <property type="entry name" value="fungal_TF_MHR"/>
    <property type="match status" value="1"/>
</dbReference>
<dbReference type="CDD" id="cd00067">
    <property type="entry name" value="GAL4"/>
    <property type="match status" value="1"/>
</dbReference>
<keyword evidence="3" id="KW-0805">Transcription regulation</keyword>
<evidence type="ECO:0000256" key="4">
    <source>
        <dbReference type="ARBA" id="ARBA00023163"/>
    </source>
</evidence>
<proteinExistence type="predicted"/>
<dbReference type="EMBL" id="CP017556">
    <property type="protein sequence ID" value="AOW04081.1"/>
    <property type="molecule type" value="Genomic_DNA"/>
</dbReference>
<dbReference type="InterPro" id="IPR036864">
    <property type="entry name" value="Zn2-C6_fun-type_DNA-bd_sf"/>
</dbReference>
<dbReference type="PANTHER" id="PTHR47338:SF20">
    <property type="entry name" value="ZN(II)2CYS6 TRANSCRIPTION FACTOR (EUROFUNG)"/>
    <property type="match status" value="1"/>
</dbReference>
<dbReference type="Pfam" id="PF00172">
    <property type="entry name" value="Zn_clus"/>
    <property type="match status" value="1"/>
</dbReference>
<evidence type="ECO:0000313" key="9">
    <source>
        <dbReference type="EMBL" id="RDW25665.1"/>
    </source>
</evidence>
<evidence type="ECO:0000313" key="11">
    <source>
        <dbReference type="Proteomes" id="UP000256601"/>
    </source>
</evidence>
<dbReference type="GO" id="GO:0000981">
    <property type="term" value="F:DNA-binding transcription factor activity, RNA polymerase II-specific"/>
    <property type="evidence" value="ECO:0007669"/>
    <property type="project" value="InterPro"/>
</dbReference>
<dbReference type="SMR" id="A0A1D8NEP3"/>
<dbReference type="InterPro" id="IPR001138">
    <property type="entry name" value="Zn2Cys6_DnaBD"/>
</dbReference>
<keyword evidence="5" id="KW-0539">Nucleus</keyword>